<dbReference type="GO" id="GO:0000455">
    <property type="term" value="P:enzyme-directed rRNA pseudouridine synthesis"/>
    <property type="evidence" value="ECO:0007669"/>
    <property type="project" value="TreeGrafter"/>
</dbReference>
<dbReference type="Gene3D" id="3.30.2350.10">
    <property type="entry name" value="Pseudouridine synthase"/>
    <property type="match status" value="1"/>
</dbReference>
<keyword evidence="6" id="KW-0694">RNA-binding</keyword>
<comment type="catalytic activity">
    <reaction evidence="5">
        <text>uridine(1911/1915/1917) in 23S rRNA = pseudouridine(1911/1915/1917) in 23S rRNA</text>
        <dbReference type="Rhea" id="RHEA:42524"/>
        <dbReference type="Rhea" id="RHEA-COMP:10097"/>
        <dbReference type="Rhea" id="RHEA-COMP:10098"/>
        <dbReference type="ChEBI" id="CHEBI:65314"/>
        <dbReference type="ChEBI" id="CHEBI:65315"/>
        <dbReference type="EC" id="5.4.99.23"/>
    </reaction>
</comment>
<gene>
    <name evidence="9" type="primary">sfhB</name>
    <name evidence="9" type="ORF">ANAPHAGO_00898</name>
</gene>
<dbReference type="CDD" id="cd00165">
    <property type="entry name" value="S4"/>
    <property type="match status" value="1"/>
</dbReference>
<feature type="domain" description="Pseudouridine synthase RsuA/RluA-like" evidence="8">
    <location>
        <begin position="91"/>
        <end position="248"/>
    </location>
</feature>
<comment type="similarity">
    <text evidence="3 7">Belongs to the pseudouridine synthase RluA family.</text>
</comment>
<dbReference type="GO" id="GO:0160140">
    <property type="term" value="F:23S rRNA pseudouridine(1911/1915/1917) synthase activity"/>
    <property type="evidence" value="ECO:0007669"/>
    <property type="project" value="UniProtKB-EC"/>
</dbReference>
<evidence type="ECO:0000259" key="8">
    <source>
        <dbReference type="Pfam" id="PF00849"/>
    </source>
</evidence>
<name>A0A098EGA2_ANAPH</name>
<evidence type="ECO:0000313" key="10">
    <source>
        <dbReference type="Proteomes" id="UP000055047"/>
    </source>
</evidence>
<comment type="function">
    <text evidence="2">Responsible for synthesis of pseudouridine from uracil at positions 955, 2504 and 2580 in 23S ribosomal RNA.</text>
</comment>
<dbReference type="RefSeq" id="WP_060757808.1">
    <property type="nucleotide sequence ID" value="NZ_CCXQ01000084.1"/>
</dbReference>
<comment type="catalytic activity">
    <reaction evidence="7">
        <text>a uridine in RNA = a pseudouridine in RNA</text>
        <dbReference type="Rhea" id="RHEA:48348"/>
        <dbReference type="Rhea" id="RHEA-COMP:12068"/>
        <dbReference type="Rhea" id="RHEA-COMP:12069"/>
        <dbReference type="ChEBI" id="CHEBI:65314"/>
        <dbReference type="ChEBI" id="CHEBI:65315"/>
    </reaction>
</comment>
<dbReference type="PANTHER" id="PTHR21600">
    <property type="entry name" value="MITOCHONDRIAL RNA PSEUDOURIDINE SYNTHASE"/>
    <property type="match status" value="1"/>
</dbReference>
<dbReference type="InterPro" id="IPR006224">
    <property type="entry name" value="PsdUridine_synth_RluA-like_CS"/>
</dbReference>
<reference evidence="9 10" key="1">
    <citation type="submission" date="2014-09" db="EMBL/GenBank/DDBJ databases">
        <authorList>
            <person name="Loux Valentin"/>
            <person name="Dugat Thibaut"/>
        </authorList>
    </citation>
    <scope>NUCLEOTIDE SEQUENCE [LARGE SCALE GENOMIC DNA]</scope>
    <source>
        <strain evidence="9 10">BOV-10_179</strain>
    </source>
</reference>
<dbReference type="InterPro" id="IPR006225">
    <property type="entry name" value="PsdUridine_synth_RluC/D"/>
</dbReference>
<dbReference type="EMBL" id="CCXQ01000084">
    <property type="protein sequence ID" value="CEG20807.1"/>
    <property type="molecule type" value="Genomic_DNA"/>
</dbReference>
<dbReference type="SUPFAM" id="SSF55120">
    <property type="entry name" value="Pseudouridine synthase"/>
    <property type="match status" value="1"/>
</dbReference>
<dbReference type="GO" id="GO:0003723">
    <property type="term" value="F:RNA binding"/>
    <property type="evidence" value="ECO:0007669"/>
    <property type="project" value="UniProtKB-KW"/>
</dbReference>
<dbReference type="EC" id="5.4.99.-" evidence="7"/>
<dbReference type="PROSITE" id="PS01129">
    <property type="entry name" value="PSI_RLU"/>
    <property type="match status" value="1"/>
</dbReference>
<proteinExistence type="inferred from homology"/>
<protein>
    <recommendedName>
        <fullName evidence="7">Pseudouridine synthase</fullName>
        <ecNumber evidence="7">5.4.99.-</ecNumber>
    </recommendedName>
</protein>
<dbReference type="CDD" id="cd02869">
    <property type="entry name" value="PseudoU_synth_RluA_like"/>
    <property type="match status" value="1"/>
</dbReference>
<keyword evidence="4 7" id="KW-0413">Isomerase</keyword>
<evidence type="ECO:0000256" key="4">
    <source>
        <dbReference type="ARBA" id="ARBA00023235"/>
    </source>
</evidence>
<dbReference type="PANTHER" id="PTHR21600:SF44">
    <property type="entry name" value="RIBOSOMAL LARGE SUBUNIT PSEUDOURIDINE SYNTHASE D"/>
    <property type="match status" value="1"/>
</dbReference>
<dbReference type="InterPro" id="IPR036986">
    <property type="entry name" value="S4_RNA-bd_sf"/>
</dbReference>
<accession>A0A098EGA2</accession>
<dbReference type="SUPFAM" id="SSF55174">
    <property type="entry name" value="Alpha-L RNA-binding motif"/>
    <property type="match status" value="1"/>
</dbReference>
<dbReference type="InterPro" id="IPR020103">
    <property type="entry name" value="PsdUridine_synth_cat_dom_sf"/>
</dbReference>
<sequence>MAHVHTILIEHYNAKKRLDVLISASLDISRSKAQCIISDGGVTLLDTPVLSNSHLTKTGDVYTVTVPDTPQSTSIDPNHDIPLHIIHEDEHIIVIDKAPNIAVHPGHGTKNDTLAHALLAHCGNALCAVGNSHRPGIIHRLDKDTSGLMVIAKTEKAYLVLSQALEEKKFRKEYLALIWGVPTTKHCFIQTNLDVKRSDKTMMEVTLSRGKHANTEYIIEKTFGNVASLARCILHTGRTHQIRVHMSHIGHSVVGDQKYGKNNKKSLRCGIPEVRNFKRQALHACLLCFHHPCTGEYLCFNSNPAKDIQELISILEKATSTAST</sequence>
<dbReference type="PROSITE" id="PS50889">
    <property type="entry name" value="S4"/>
    <property type="match status" value="1"/>
</dbReference>
<dbReference type="InterPro" id="IPR050188">
    <property type="entry name" value="RluA_PseudoU_synthase"/>
</dbReference>
<evidence type="ECO:0000256" key="3">
    <source>
        <dbReference type="ARBA" id="ARBA00010876"/>
    </source>
</evidence>
<dbReference type="Gene3D" id="3.10.290.10">
    <property type="entry name" value="RNA-binding S4 domain"/>
    <property type="match status" value="1"/>
</dbReference>
<evidence type="ECO:0000313" key="9">
    <source>
        <dbReference type="EMBL" id="CEG20807.1"/>
    </source>
</evidence>
<evidence type="ECO:0000256" key="1">
    <source>
        <dbReference type="ARBA" id="ARBA00000381"/>
    </source>
</evidence>
<evidence type="ECO:0000256" key="5">
    <source>
        <dbReference type="ARBA" id="ARBA00036882"/>
    </source>
</evidence>
<evidence type="ECO:0000256" key="6">
    <source>
        <dbReference type="PROSITE-ProRule" id="PRU00182"/>
    </source>
</evidence>
<dbReference type="Pfam" id="PF00849">
    <property type="entry name" value="PseudoU_synth_2"/>
    <property type="match status" value="1"/>
</dbReference>
<dbReference type="AlphaFoldDB" id="A0A098EGA2"/>
<evidence type="ECO:0000256" key="2">
    <source>
        <dbReference type="ARBA" id="ARBA00002876"/>
    </source>
</evidence>
<comment type="catalytic activity">
    <reaction evidence="1">
        <text>uridine(955/2504/2580) in 23S rRNA = pseudouridine(955/2504/2580) in 23S rRNA</text>
        <dbReference type="Rhea" id="RHEA:42528"/>
        <dbReference type="Rhea" id="RHEA-COMP:10099"/>
        <dbReference type="Rhea" id="RHEA-COMP:10100"/>
        <dbReference type="ChEBI" id="CHEBI:65314"/>
        <dbReference type="ChEBI" id="CHEBI:65315"/>
        <dbReference type="EC" id="5.4.99.24"/>
    </reaction>
</comment>
<organism evidence="9 10">
    <name type="scientific">Anaplasma phagocytophilum</name>
    <name type="common">Ehrlichia phagocytophila</name>
    <dbReference type="NCBI Taxonomy" id="948"/>
    <lineage>
        <taxon>Bacteria</taxon>
        <taxon>Pseudomonadati</taxon>
        <taxon>Pseudomonadota</taxon>
        <taxon>Alphaproteobacteria</taxon>
        <taxon>Rickettsiales</taxon>
        <taxon>Anaplasmataceae</taxon>
        <taxon>Anaplasma</taxon>
        <taxon>phagocytophilum group</taxon>
    </lineage>
</organism>
<dbReference type="InterPro" id="IPR006145">
    <property type="entry name" value="PsdUridine_synth_RsuA/RluA"/>
</dbReference>
<dbReference type="Proteomes" id="UP000055047">
    <property type="component" value="Unassembled WGS sequence"/>
</dbReference>
<dbReference type="NCBIfam" id="TIGR00005">
    <property type="entry name" value="rluA_subfam"/>
    <property type="match status" value="1"/>
</dbReference>
<evidence type="ECO:0000256" key="7">
    <source>
        <dbReference type="RuleBase" id="RU362028"/>
    </source>
</evidence>